<protein>
    <submittedName>
        <fullName evidence="1">Uncharacterized protein</fullName>
    </submittedName>
</protein>
<dbReference type="EMBL" id="HG917868">
    <property type="protein sequence ID" value="CDM67298.1"/>
    <property type="molecule type" value="Genomic_DNA"/>
</dbReference>
<sequence length="111" mass="12778">MEYLGLIAFILIMSYSSYPAKIKKIESKIKKLERNLRGEKSMSKILSELINKKCILVSDIGLTLVSKKEIECTILDADDEWIKFTYTDKKGVSKTEILRVEAIERVSFIEN</sequence>
<evidence type="ECO:0000313" key="2">
    <source>
        <dbReference type="Proteomes" id="UP000019426"/>
    </source>
</evidence>
<dbReference type="HOGENOM" id="CLU_143548_0_0_9"/>
<dbReference type="AlphaFoldDB" id="W6RSS7"/>
<dbReference type="OrthoDB" id="1822027at2"/>
<keyword evidence="2" id="KW-1185">Reference proteome</keyword>
<dbReference type="eggNOG" id="ENOG5033P99">
    <property type="taxonomic scope" value="Bacteria"/>
</dbReference>
<reference evidence="1 2" key="1">
    <citation type="submission" date="2013-11" db="EMBL/GenBank/DDBJ databases">
        <title>Complete genome sequence of Clostridum sp. M2/40.</title>
        <authorList>
            <person name="Wibberg D."/>
            <person name="Puehler A."/>
            <person name="Schlueter A."/>
        </authorList>
    </citation>
    <scope>NUCLEOTIDE SEQUENCE [LARGE SCALE GENOMIC DNA]</scope>
    <source>
        <strain evidence="2">M2/40</strain>
    </source>
</reference>
<evidence type="ECO:0000313" key="1">
    <source>
        <dbReference type="EMBL" id="CDM67298.1"/>
    </source>
</evidence>
<proteinExistence type="predicted"/>
<organism evidence="1 2">
    <name type="scientific">Clostridium bornimense</name>
    <dbReference type="NCBI Taxonomy" id="1216932"/>
    <lineage>
        <taxon>Bacteria</taxon>
        <taxon>Bacillati</taxon>
        <taxon>Bacillota</taxon>
        <taxon>Clostridia</taxon>
        <taxon>Eubacteriales</taxon>
        <taxon>Clostridiaceae</taxon>
        <taxon>Clostridium</taxon>
    </lineage>
</organism>
<gene>
    <name evidence="1" type="ORF">CM240_0119</name>
</gene>
<accession>W6RSS7</accession>
<dbReference type="RefSeq" id="WP_044035769.1">
    <property type="nucleotide sequence ID" value="NZ_HG917868.1"/>
</dbReference>
<name>W6RSS7_9CLOT</name>
<dbReference type="KEGG" id="clt:CM240_0119"/>
<dbReference type="Proteomes" id="UP000019426">
    <property type="component" value="Chromosome M2/40_rep1"/>
</dbReference>
<dbReference type="PATRIC" id="fig|1216932.3.peg.105"/>